<dbReference type="PATRIC" id="fig|1307761.3.peg.2552"/>
<dbReference type="STRING" id="1307761.L21SP2_2560"/>
<reference evidence="15 16" key="1">
    <citation type="journal article" date="2015" name="Stand. Genomic Sci.">
        <title>Complete genome sequence and description of Salinispira pacifica gen. nov., sp. nov., a novel spirochaete isolated form a hypersaline microbial mat.</title>
        <authorList>
            <person name="Ben Hania W."/>
            <person name="Joseph M."/>
            <person name="Schumann P."/>
            <person name="Bunk B."/>
            <person name="Fiebig A."/>
            <person name="Sproer C."/>
            <person name="Klenk H.P."/>
            <person name="Fardeau M.L."/>
            <person name="Spring S."/>
        </authorList>
    </citation>
    <scope>NUCLEOTIDE SEQUENCE [LARGE SCALE GENOMIC DNA]</scope>
    <source>
        <strain evidence="15 16">L21-RPul-D2</strain>
    </source>
</reference>
<feature type="compositionally biased region" description="Basic residues" evidence="14">
    <location>
        <begin position="219"/>
        <end position="232"/>
    </location>
</feature>
<keyword evidence="10" id="KW-0921">Nickel transport</keyword>
<dbReference type="GO" id="GO:0046583">
    <property type="term" value="F:monoatomic cation efflux transmembrane transporter activity"/>
    <property type="evidence" value="ECO:0007669"/>
    <property type="project" value="TreeGrafter"/>
</dbReference>
<dbReference type="Proteomes" id="UP000018680">
    <property type="component" value="Chromosome"/>
</dbReference>
<feature type="transmembrane region" description="Helical" evidence="13">
    <location>
        <begin position="291"/>
        <end position="317"/>
    </location>
</feature>
<keyword evidence="16" id="KW-1185">Reference proteome</keyword>
<dbReference type="AlphaFoldDB" id="V5WJA6"/>
<keyword evidence="6" id="KW-0533">Nickel</keyword>
<sequence length="361" mass="39252">MDLYAPYYMLPGAAHGPFTSFGALNTNTRMAGILKKPLILFIFALFIGIGFAQSPLFAQDPFRSQGSEESTQVQIYSGNLPDFFLNWSRELNRGISEYSMAIQNEGGGRAIFISIVLAVLFGMLHVLGPGHGKLFTFSYIGSRRASITQGLILAGGINIVDSLSAALLVFGGYGILSVSFSHLQGRVSEVIQIISYSIIIIFSLWHLLSHLFHHRHSHHGHSHHGHSHHSHSHEHDHQDDNGPSESPSEMHSQRRDPRDRRAPWVLALTIGLIPCPVSTVILLFGLVNDMILHSIFLVAGVSLGGFISMAILTVALIKGRDAAVDTLSTGWGERLSMILETVSMAGIATVALLLLLPLLGG</sequence>
<dbReference type="OrthoDB" id="9812956at2"/>
<dbReference type="GO" id="GO:0032025">
    <property type="term" value="P:response to cobalt ion"/>
    <property type="evidence" value="ECO:0007669"/>
    <property type="project" value="TreeGrafter"/>
</dbReference>
<keyword evidence="12" id="KW-0170">Cobalt</keyword>
<dbReference type="GO" id="GO:0015099">
    <property type="term" value="F:nickel cation transmembrane transporter activity"/>
    <property type="evidence" value="ECO:0007669"/>
    <property type="project" value="UniProtKB-UniRule"/>
</dbReference>
<evidence type="ECO:0000256" key="13">
    <source>
        <dbReference type="RuleBase" id="RU362101"/>
    </source>
</evidence>
<dbReference type="EMBL" id="CP006939">
    <property type="protein sequence ID" value="AHC15912.1"/>
    <property type="molecule type" value="Genomic_DNA"/>
</dbReference>
<dbReference type="PANTHER" id="PTHR40659">
    <property type="entry name" value="NICKEL/COBALT EFFLUX SYSTEM RCNA"/>
    <property type="match status" value="1"/>
</dbReference>
<proteinExistence type="inferred from homology"/>
<evidence type="ECO:0000256" key="10">
    <source>
        <dbReference type="ARBA" id="ARBA00023112"/>
    </source>
</evidence>
<dbReference type="RefSeq" id="WP_024268814.1">
    <property type="nucleotide sequence ID" value="NC_023035.1"/>
</dbReference>
<evidence type="ECO:0000256" key="6">
    <source>
        <dbReference type="ARBA" id="ARBA00022596"/>
    </source>
</evidence>
<keyword evidence="7 13" id="KW-0812">Transmembrane</keyword>
<keyword evidence="3" id="KW-0171">Cobalt transport</keyword>
<feature type="compositionally biased region" description="Polar residues" evidence="14">
    <location>
        <begin position="241"/>
        <end position="250"/>
    </location>
</feature>
<feature type="transmembrane region" description="Helical" evidence="13">
    <location>
        <begin position="264"/>
        <end position="285"/>
    </location>
</feature>
<dbReference type="PANTHER" id="PTHR40659:SF1">
    <property type="entry name" value="NICKEL_COBALT EFFLUX SYSTEM RCNA"/>
    <property type="match status" value="1"/>
</dbReference>
<feature type="transmembrane region" description="Helical" evidence="13">
    <location>
        <begin position="110"/>
        <end position="130"/>
    </location>
</feature>
<feature type="transmembrane region" description="Helical" evidence="13">
    <location>
        <begin position="38"/>
        <end position="58"/>
    </location>
</feature>
<dbReference type="eggNOG" id="COG2215">
    <property type="taxonomic scope" value="Bacteria"/>
</dbReference>
<evidence type="ECO:0000256" key="1">
    <source>
        <dbReference type="ARBA" id="ARBA00002510"/>
    </source>
</evidence>
<dbReference type="InterPro" id="IPR011541">
    <property type="entry name" value="Ni/Co_transpt_high_affinity"/>
</dbReference>
<evidence type="ECO:0000256" key="11">
    <source>
        <dbReference type="ARBA" id="ARBA00023136"/>
    </source>
</evidence>
<evidence type="ECO:0000256" key="12">
    <source>
        <dbReference type="ARBA" id="ARBA00023285"/>
    </source>
</evidence>
<keyword evidence="8 13" id="KW-1133">Transmembrane helix</keyword>
<accession>V5WJA6</accession>
<evidence type="ECO:0000256" key="14">
    <source>
        <dbReference type="SAM" id="MobiDB-lite"/>
    </source>
</evidence>
<keyword evidence="9" id="KW-0406">Ion transport</keyword>
<feature type="region of interest" description="Disordered" evidence="14">
    <location>
        <begin position="219"/>
        <end position="258"/>
    </location>
</feature>
<dbReference type="GO" id="GO:0006824">
    <property type="term" value="P:cobalt ion transport"/>
    <property type="evidence" value="ECO:0007669"/>
    <property type="project" value="UniProtKB-KW"/>
</dbReference>
<gene>
    <name evidence="15" type="ORF">L21SP2_2560</name>
</gene>
<comment type="function">
    <text evidence="1">Efflux system for nickel and cobalt.</text>
</comment>
<dbReference type="KEGG" id="slr:L21SP2_2560"/>
<evidence type="ECO:0000256" key="5">
    <source>
        <dbReference type="ARBA" id="ARBA00022475"/>
    </source>
</evidence>
<evidence type="ECO:0000256" key="4">
    <source>
        <dbReference type="ARBA" id="ARBA00022448"/>
    </source>
</evidence>
<keyword evidence="11 13" id="KW-0472">Membrane</keyword>
<dbReference type="InterPro" id="IPR051224">
    <property type="entry name" value="NiCoT_RcnA"/>
</dbReference>
<dbReference type="GO" id="GO:0005886">
    <property type="term" value="C:plasma membrane"/>
    <property type="evidence" value="ECO:0007669"/>
    <property type="project" value="UniProtKB-SubCell"/>
</dbReference>
<evidence type="ECO:0000256" key="9">
    <source>
        <dbReference type="ARBA" id="ARBA00023065"/>
    </source>
</evidence>
<protein>
    <recommendedName>
        <fullName evidence="13">Nickel/cobalt efflux system</fullName>
    </recommendedName>
</protein>
<name>V5WJA6_9SPIO</name>
<evidence type="ECO:0000256" key="7">
    <source>
        <dbReference type="ARBA" id="ARBA00022692"/>
    </source>
</evidence>
<feature type="transmembrane region" description="Helical" evidence="13">
    <location>
        <begin position="151"/>
        <end position="173"/>
    </location>
</feature>
<dbReference type="HOGENOM" id="CLU_058605_0_2_12"/>
<evidence type="ECO:0000256" key="8">
    <source>
        <dbReference type="ARBA" id="ARBA00022989"/>
    </source>
</evidence>
<feature type="transmembrane region" description="Helical" evidence="13">
    <location>
        <begin position="193"/>
        <end position="212"/>
    </location>
</feature>
<evidence type="ECO:0000256" key="3">
    <source>
        <dbReference type="ARBA" id="ARBA00022426"/>
    </source>
</evidence>
<evidence type="ECO:0000313" key="16">
    <source>
        <dbReference type="Proteomes" id="UP000018680"/>
    </source>
</evidence>
<comment type="similarity">
    <text evidence="13">Belongs to the NiCoT transporter (TC 2.A.52) family.</text>
</comment>
<evidence type="ECO:0000313" key="15">
    <source>
        <dbReference type="EMBL" id="AHC15912.1"/>
    </source>
</evidence>
<keyword evidence="5" id="KW-1003">Cell membrane</keyword>
<comment type="subcellular location">
    <subcellularLocation>
        <location evidence="2 13">Cell membrane</location>
        <topology evidence="2 13">Multi-pass membrane protein</topology>
    </subcellularLocation>
</comment>
<dbReference type="Pfam" id="PF03824">
    <property type="entry name" value="NicO"/>
    <property type="match status" value="1"/>
</dbReference>
<keyword evidence="4 13" id="KW-0813">Transport</keyword>
<feature type="transmembrane region" description="Helical" evidence="13">
    <location>
        <begin position="338"/>
        <end position="359"/>
    </location>
</feature>
<dbReference type="GO" id="GO:0010045">
    <property type="term" value="P:response to nickel cation"/>
    <property type="evidence" value="ECO:0007669"/>
    <property type="project" value="TreeGrafter"/>
</dbReference>
<evidence type="ECO:0000256" key="2">
    <source>
        <dbReference type="ARBA" id="ARBA00004651"/>
    </source>
</evidence>
<organism evidence="15 16">
    <name type="scientific">Salinispira pacifica</name>
    <dbReference type="NCBI Taxonomy" id="1307761"/>
    <lineage>
        <taxon>Bacteria</taxon>
        <taxon>Pseudomonadati</taxon>
        <taxon>Spirochaetota</taxon>
        <taxon>Spirochaetia</taxon>
        <taxon>Spirochaetales</taxon>
        <taxon>Spirochaetaceae</taxon>
        <taxon>Salinispira</taxon>
    </lineage>
</organism>